<dbReference type="InterPro" id="IPR029051">
    <property type="entry name" value="DUF4352"/>
</dbReference>
<dbReference type="EMBL" id="AP025698">
    <property type="protein sequence ID" value="BDH79314.1"/>
    <property type="molecule type" value="Genomic_DNA"/>
</dbReference>
<reference evidence="3 4" key="1">
    <citation type="submission" date="2022-04" db="EMBL/GenBank/DDBJ databases">
        <title>Complete genome of Methanothermobacter tenebrarum strain RMAS.</title>
        <authorList>
            <person name="Nakamura K."/>
            <person name="Oshima K."/>
            <person name="Hattori M."/>
            <person name="Kamagata Y."/>
            <person name="Takamizawa K."/>
        </authorList>
    </citation>
    <scope>NUCLEOTIDE SEQUENCE [LARGE SCALE GENOMIC DNA]</scope>
    <source>
        <strain evidence="3 4">RMAS</strain>
    </source>
</reference>
<gene>
    <name evidence="3" type="ORF">MTTB_06930</name>
</gene>
<organism evidence="3 4">
    <name type="scientific">Methanothermobacter tenebrarum</name>
    <dbReference type="NCBI Taxonomy" id="680118"/>
    <lineage>
        <taxon>Archaea</taxon>
        <taxon>Methanobacteriati</taxon>
        <taxon>Methanobacteriota</taxon>
        <taxon>Methanomada group</taxon>
        <taxon>Methanobacteria</taxon>
        <taxon>Methanobacteriales</taxon>
        <taxon>Methanobacteriaceae</taxon>
        <taxon>Methanothermobacter</taxon>
    </lineage>
</organism>
<dbReference type="Pfam" id="PF11611">
    <property type="entry name" value="DUF4352"/>
    <property type="match status" value="1"/>
</dbReference>
<keyword evidence="1" id="KW-0732">Signal</keyword>
<evidence type="ECO:0000313" key="3">
    <source>
        <dbReference type="EMBL" id="BDH79314.1"/>
    </source>
</evidence>
<sequence length="197" mass="22188">MNVTVENKGDGPVTVSALDFNLLGDGEYMSYSNFYGQDTDVPESVRIPPGESRSFLLVFDVEDKPEILEYSSLWDPFSEPETSRVGPVNIIPNPNSYANYEISGQVNNKSYHQAVNVTYRNATNGQIEEIINMSGETVWLTESVYQEPIPSQSMVFDPETLEDNNGTYSSMIFLPRGYGEGTQYQSEDQRVKLEQRP</sequence>
<evidence type="ECO:0000313" key="4">
    <source>
        <dbReference type="Proteomes" id="UP000831817"/>
    </source>
</evidence>
<dbReference type="Gene3D" id="2.60.40.1240">
    <property type="match status" value="1"/>
</dbReference>
<feature type="domain" description="DUF4352" evidence="2">
    <location>
        <begin position="2"/>
        <end position="70"/>
    </location>
</feature>
<name>A0ABM7YDA3_9EURY</name>
<protein>
    <recommendedName>
        <fullName evidence="2">DUF4352 domain-containing protein</fullName>
    </recommendedName>
</protein>
<keyword evidence="4" id="KW-1185">Reference proteome</keyword>
<dbReference type="Proteomes" id="UP000831817">
    <property type="component" value="Chromosome"/>
</dbReference>
<accession>A0ABM7YDA3</accession>
<dbReference type="InterPro" id="IPR029050">
    <property type="entry name" value="Immunoprotect_excell_Ig-like"/>
</dbReference>
<evidence type="ECO:0000259" key="2">
    <source>
        <dbReference type="Pfam" id="PF11611"/>
    </source>
</evidence>
<evidence type="ECO:0000256" key="1">
    <source>
        <dbReference type="ARBA" id="ARBA00022729"/>
    </source>
</evidence>
<proteinExistence type="predicted"/>